<dbReference type="Proteomes" id="UP001186944">
    <property type="component" value="Unassembled WGS sequence"/>
</dbReference>
<name>A0AA89C066_PINIB</name>
<evidence type="ECO:0000313" key="2">
    <source>
        <dbReference type="Proteomes" id="UP001186944"/>
    </source>
</evidence>
<proteinExistence type="predicted"/>
<dbReference type="AlphaFoldDB" id="A0AA89C066"/>
<dbReference type="EMBL" id="VSWD01000010">
    <property type="protein sequence ID" value="KAK3089232.1"/>
    <property type="molecule type" value="Genomic_DNA"/>
</dbReference>
<organism evidence="1 2">
    <name type="scientific">Pinctada imbricata</name>
    <name type="common">Atlantic pearl-oyster</name>
    <name type="synonym">Pinctada martensii</name>
    <dbReference type="NCBI Taxonomy" id="66713"/>
    <lineage>
        <taxon>Eukaryota</taxon>
        <taxon>Metazoa</taxon>
        <taxon>Spiralia</taxon>
        <taxon>Lophotrochozoa</taxon>
        <taxon>Mollusca</taxon>
        <taxon>Bivalvia</taxon>
        <taxon>Autobranchia</taxon>
        <taxon>Pteriomorphia</taxon>
        <taxon>Pterioida</taxon>
        <taxon>Pterioidea</taxon>
        <taxon>Pteriidae</taxon>
        <taxon>Pinctada</taxon>
    </lineage>
</organism>
<comment type="caution">
    <text evidence="1">The sequence shown here is derived from an EMBL/GenBank/DDBJ whole genome shotgun (WGS) entry which is preliminary data.</text>
</comment>
<evidence type="ECO:0000313" key="1">
    <source>
        <dbReference type="EMBL" id="KAK3089232.1"/>
    </source>
</evidence>
<accession>A0AA89C066</accession>
<protein>
    <submittedName>
        <fullName evidence="1">Uncharacterized protein</fullName>
    </submittedName>
</protein>
<sequence>MGTSASTQPLTGVKANPRVVYTDEISKKDKKSYILDAPVLVDVQHGSVRYRYGKYEGEPGNKARRIERPFEGEDRVNKQHYFYHARLNDFSEKASNDKEEPNKFMMVTKGPNSAHNKKLFYVYGIGLNTADGKRTLPTLSKEEGTDYAWPQTRKPNDVYYNLSFDHQGNK</sequence>
<gene>
    <name evidence="1" type="ORF">FSP39_001979</name>
</gene>
<keyword evidence="2" id="KW-1185">Reference proteome</keyword>
<reference evidence="1" key="1">
    <citation type="submission" date="2019-08" db="EMBL/GenBank/DDBJ databases">
        <title>The improved chromosome-level genome for the pearl oyster Pinctada fucata martensii using PacBio sequencing and Hi-C.</title>
        <authorList>
            <person name="Zheng Z."/>
        </authorList>
    </citation>
    <scope>NUCLEOTIDE SEQUENCE</scope>
    <source>
        <strain evidence="1">ZZ-2019</strain>
        <tissue evidence="1">Adductor muscle</tissue>
    </source>
</reference>